<reference evidence="3" key="1">
    <citation type="submission" date="2020-07" db="EMBL/GenBank/DDBJ databases">
        <title>Huge and variable diversity of episymbiotic CPR bacteria and DPANN archaea in groundwater ecosystems.</title>
        <authorList>
            <person name="He C.Y."/>
            <person name="Keren R."/>
            <person name="Whittaker M."/>
            <person name="Farag I.F."/>
            <person name="Doudna J."/>
            <person name="Cate J.H.D."/>
            <person name="Banfield J.F."/>
        </authorList>
    </citation>
    <scope>NUCLEOTIDE SEQUENCE</scope>
    <source>
        <strain evidence="3">NC_groundwater_1296_Ag_S-0.2um_52_80</strain>
    </source>
</reference>
<dbReference type="EMBL" id="JACQPB010000002">
    <property type="protein sequence ID" value="MBI4209909.1"/>
    <property type="molecule type" value="Genomic_DNA"/>
</dbReference>
<dbReference type="InterPro" id="IPR006678">
    <property type="entry name" value="tRNA_intron_Endonuc_N"/>
</dbReference>
<dbReference type="PIRSF" id="PIRSF005285">
    <property type="entry name" value="tRNA_splic_archaea"/>
    <property type="match status" value="1"/>
</dbReference>
<dbReference type="InterPro" id="IPR036740">
    <property type="entry name" value="tRNA_intron_Endonuc_N_sf"/>
</dbReference>
<dbReference type="CDD" id="cd22363">
    <property type="entry name" value="tRNA-intron_lyase_C"/>
    <property type="match status" value="1"/>
</dbReference>
<dbReference type="Gene3D" id="3.40.1350.10">
    <property type="match status" value="1"/>
</dbReference>
<dbReference type="Pfam" id="PF02778">
    <property type="entry name" value="tRNA_int_endo_N"/>
    <property type="match status" value="1"/>
</dbReference>
<dbReference type="EC" id="4.6.1.16" evidence="3"/>
<organism evidence="3 4">
    <name type="scientific">Candidatus Iainarchaeum sp</name>
    <dbReference type="NCBI Taxonomy" id="3101447"/>
    <lineage>
        <taxon>Archaea</taxon>
        <taxon>Candidatus Iainarchaeota</taxon>
        <taxon>Candidatus Iainarchaeia</taxon>
        <taxon>Candidatus Iainarchaeales</taxon>
        <taxon>Candidatus Iainarchaeaceae</taxon>
        <taxon>Candidatus Iainarchaeum</taxon>
    </lineage>
</organism>
<evidence type="ECO:0000313" key="4">
    <source>
        <dbReference type="Proteomes" id="UP000732298"/>
    </source>
</evidence>
<dbReference type="InterPro" id="IPR006676">
    <property type="entry name" value="tRNA_splic"/>
</dbReference>
<keyword evidence="3" id="KW-0456">Lyase</keyword>
<evidence type="ECO:0000259" key="1">
    <source>
        <dbReference type="Pfam" id="PF01974"/>
    </source>
</evidence>
<dbReference type="GO" id="GO:0000213">
    <property type="term" value="F:tRNA-intron lyase activity"/>
    <property type="evidence" value="ECO:0007669"/>
    <property type="project" value="UniProtKB-EC"/>
</dbReference>
<dbReference type="InterPro" id="IPR016442">
    <property type="entry name" value="tRNA_splic_arch_short"/>
</dbReference>
<dbReference type="PANTHER" id="PTHR21227:SF0">
    <property type="entry name" value="TRNA-SPLICING ENDONUCLEASE SUBUNIT SEN2"/>
    <property type="match status" value="1"/>
</dbReference>
<dbReference type="SUPFAM" id="SSF55267">
    <property type="entry name" value="tRNA-intron endonuclease N-terminal domain-like"/>
    <property type="match status" value="1"/>
</dbReference>
<proteinExistence type="predicted"/>
<dbReference type="InterPro" id="IPR011856">
    <property type="entry name" value="tRNA_endonuc-like_dom_sf"/>
</dbReference>
<feature type="domain" description="tRNA intron endonuclease N-terminal" evidence="2">
    <location>
        <begin position="3"/>
        <end position="65"/>
    </location>
</feature>
<dbReference type="PANTHER" id="PTHR21227">
    <property type="entry name" value="TRNA-SPLICING ENDONUCLEASE SUBUNIT SEN2"/>
    <property type="match status" value="1"/>
</dbReference>
<evidence type="ECO:0000313" key="3">
    <source>
        <dbReference type="EMBL" id="MBI4209909.1"/>
    </source>
</evidence>
<gene>
    <name evidence="3" type="primary">endA</name>
    <name evidence="3" type="ORF">HY544_00155</name>
</gene>
<name>A0A8T3YNT9_9ARCH</name>
<dbReference type="Proteomes" id="UP000732298">
    <property type="component" value="Unassembled WGS sequence"/>
</dbReference>
<sequence>MAILIDDKVFLRDKRLGDTLRQKGFGEQKQHELVLDLFEALYLLEKEKFGMESSKDGAKLTEEALTRHADKKIKNFYLKYQVFRDMRERGFVVKTGFKFGFDFRVYPRGKKPGEAHSQWCINVTAQDDKYNFIELSRMVRLASNLKTKLLNAVVDSENEINYYEVERVTP</sequence>
<dbReference type="Pfam" id="PF01974">
    <property type="entry name" value="tRNA_int_endo"/>
    <property type="match status" value="1"/>
</dbReference>
<dbReference type="SUPFAM" id="SSF53032">
    <property type="entry name" value="tRNA-intron endonuclease catalytic domain-like"/>
    <property type="match status" value="1"/>
</dbReference>
<dbReference type="GO" id="GO:0003676">
    <property type="term" value="F:nucleic acid binding"/>
    <property type="evidence" value="ECO:0007669"/>
    <property type="project" value="InterPro"/>
</dbReference>
<dbReference type="InterPro" id="IPR006677">
    <property type="entry name" value="tRNA_intron_Endonuc_cat-like"/>
</dbReference>
<dbReference type="NCBIfam" id="TIGR00324">
    <property type="entry name" value="endA"/>
    <property type="match status" value="1"/>
</dbReference>
<accession>A0A8T3YNT9</accession>
<dbReference type="AlphaFoldDB" id="A0A8T3YNT9"/>
<dbReference type="InterPro" id="IPR036167">
    <property type="entry name" value="tRNA_intron_Endo_cat-like_sf"/>
</dbReference>
<protein>
    <submittedName>
        <fullName evidence="3">tRNA-intron lyase</fullName>
        <ecNumber evidence="3">4.6.1.16</ecNumber>
    </submittedName>
</protein>
<dbReference type="GO" id="GO:0005737">
    <property type="term" value="C:cytoplasm"/>
    <property type="evidence" value="ECO:0007669"/>
    <property type="project" value="TreeGrafter"/>
</dbReference>
<feature type="domain" description="tRNA intron endonuclease catalytic" evidence="1">
    <location>
        <begin position="76"/>
        <end position="162"/>
    </location>
</feature>
<dbReference type="Gene3D" id="3.40.1170.20">
    <property type="entry name" value="tRNA intron endonuclease, N-terminal domain"/>
    <property type="match status" value="1"/>
</dbReference>
<evidence type="ECO:0000259" key="2">
    <source>
        <dbReference type="Pfam" id="PF02778"/>
    </source>
</evidence>
<comment type="caution">
    <text evidence="3">The sequence shown here is derived from an EMBL/GenBank/DDBJ whole genome shotgun (WGS) entry which is preliminary data.</text>
</comment>
<dbReference type="GO" id="GO:0006388">
    <property type="term" value="P:tRNA splicing, via endonucleolytic cleavage and ligation"/>
    <property type="evidence" value="ECO:0007669"/>
    <property type="project" value="InterPro"/>
</dbReference>